<accession>A0A0A7GEU0</accession>
<keyword evidence="2" id="KW-0408">Iron</keyword>
<dbReference type="Pfam" id="PF13183">
    <property type="entry name" value="Fer4_8"/>
    <property type="match status" value="1"/>
</dbReference>
<keyword evidence="2" id="KW-0479">Metal-binding</keyword>
<dbReference type="NCBIfam" id="TIGR00273">
    <property type="entry name" value="LutB/LldF family L-lactate oxidation iron-sulfur protein"/>
    <property type="match status" value="1"/>
</dbReference>
<sequence>MNIYDAINRPSIREGILRSLRNLSDAVRRNIENHPYLLDFADEVKKARLDVAENYDYWIDKAARTLEERGVQIHYAVTAAEARRIAGEIVGGGKTVVKAKSMVSEEIHLREHLEKLENEVWETDLGELIVQLAGDKPMHMVIPALHYSEEEVRRILQKIGIKGENAEEMAREVRNFMREKFLNADTGISGCNAFSAETGRIFLIENEGNIRLSTSLPETYIALISIDKILPSDELALKSVLVQSAFFGTFPPAYININEKAAGQKMHAILIDNGRKNTPYREQLSCVKCGRCQLECPVFQLAGNIWGGDVYGGPMGMGWSAVTGEVVELCFLSTLCGKCMEVCPMNIDMPGIIRSLRKRILERDIRQQ</sequence>
<dbReference type="KEGG" id="gac:GACE_1560"/>
<dbReference type="PANTHER" id="PTHR47153:SF2">
    <property type="entry name" value="LACTATE UTILIZATION PROTEIN B"/>
    <property type="match status" value="1"/>
</dbReference>
<evidence type="ECO:0000256" key="4">
    <source>
        <dbReference type="ARBA" id="ARBA00022982"/>
    </source>
</evidence>
<dbReference type="InterPro" id="IPR004452">
    <property type="entry name" value="LutB/LldF"/>
</dbReference>
<dbReference type="InterPro" id="IPR037171">
    <property type="entry name" value="NagB/RpiA_transferase-like"/>
</dbReference>
<dbReference type="AlphaFoldDB" id="A0A0A7GEU0"/>
<keyword evidence="3" id="KW-0677">Repeat</keyword>
<dbReference type="InterPro" id="IPR003741">
    <property type="entry name" value="LUD_dom"/>
</dbReference>
<evidence type="ECO:0000313" key="6">
    <source>
        <dbReference type="EMBL" id="AIY90595.1"/>
    </source>
</evidence>
<dbReference type="GeneID" id="24798141"/>
<dbReference type="InterPro" id="IPR017896">
    <property type="entry name" value="4Fe4S_Fe-S-bd"/>
</dbReference>
<dbReference type="GO" id="GO:0006089">
    <property type="term" value="P:lactate metabolic process"/>
    <property type="evidence" value="ECO:0007669"/>
    <property type="project" value="InterPro"/>
</dbReference>
<dbReference type="PANTHER" id="PTHR47153">
    <property type="entry name" value="LACTATE UTILIZATION PROTEIN B"/>
    <property type="match status" value="1"/>
</dbReference>
<proteinExistence type="predicted"/>
<dbReference type="HOGENOM" id="CLU_027059_3_0_2"/>
<dbReference type="PROSITE" id="PS00198">
    <property type="entry name" value="4FE4S_FER_1"/>
    <property type="match status" value="1"/>
</dbReference>
<dbReference type="InterPro" id="IPR017900">
    <property type="entry name" value="4Fe4S_Fe_S_CS"/>
</dbReference>
<dbReference type="Gene3D" id="1.10.1060.10">
    <property type="entry name" value="Alpha-helical ferredoxin"/>
    <property type="match status" value="1"/>
</dbReference>
<dbReference type="Gene3D" id="3.40.50.10420">
    <property type="entry name" value="NagB/RpiA/CoA transferase-like"/>
    <property type="match status" value="1"/>
</dbReference>
<protein>
    <submittedName>
        <fullName evidence="6">(Fe-S)-binding protein</fullName>
    </submittedName>
</protein>
<dbReference type="RefSeq" id="WP_048092459.1">
    <property type="nucleotide sequence ID" value="NZ_CP009552.1"/>
</dbReference>
<evidence type="ECO:0000256" key="2">
    <source>
        <dbReference type="ARBA" id="ARBA00022485"/>
    </source>
</evidence>
<gene>
    <name evidence="6" type="ORF">GACE_1560</name>
</gene>
<dbReference type="InterPro" id="IPR024185">
    <property type="entry name" value="FTHF_cligase-like_sf"/>
</dbReference>
<evidence type="ECO:0000313" key="7">
    <source>
        <dbReference type="Proteomes" id="UP000030624"/>
    </source>
</evidence>
<dbReference type="GO" id="GO:0016491">
    <property type="term" value="F:oxidoreductase activity"/>
    <property type="evidence" value="ECO:0007669"/>
    <property type="project" value="UniProtKB-ARBA"/>
</dbReference>
<dbReference type="EMBL" id="CP009552">
    <property type="protein sequence ID" value="AIY90595.1"/>
    <property type="molecule type" value="Genomic_DNA"/>
</dbReference>
<dbReference type="STRING" id="565033.GACE_1560"/>
<dbReference type="eggNOG" id="arCOG00335">
    <property type="taxonomic scope" value="Archaea"/>
</dbReference>
<feature type="domain" description="4Fe-4S ferredoxin-type" evidence="5">
    <location>
        <begin position="277"/>
        <end position="304"/>
    </location>
</feature>
<name>A0A0A7GEU0_GEOAI</name>
<dbReference type="SUPFAM" id="SSF46548">
    <property type="entry name" value="alpha-helical ferredoxin"/>
    <property type="match status" value="1"/>
</dbReference>
<evidence type="ECO:0000256" key="1">
    <source>
        <dbReference type="ARBA" id="ARBA00022448"/>
    </source>
</evidence>
<keyword evidence="1" id="KW-0813">Transport</keyword>
<dbReference type="Pfam" id="PF02589">
    <property type="entry name" value="LUD_dom"/>
    <property type="match status" value="1"/>
</dbReference>
<keyword evidence="2" id="KW-0411">Iron-sulfur</keyword>
<dbReference type="PROSITE" id="PS51379">
    <property type="entry name" value="4FE4S_FER_2"/>
    <property type="match status" value="1"/>
</dbReference>
<organism evidence="6 7">
    <name type="scientific">Geoglobus acetivorans</name>
    <dbReference type="NCBI Taxonomy" id="565033"/>
    <lineage>
        <taxon>Archaea</taxon>
        <taxon>Methanobacteriati</taxon>
        <taxon>Methanobacteriota</taxon>
        <taxon>Archaeoglobi</taxon>
        <taxon>Archaeoglobales</taxon>
        <taxon>Archaeoglobaceae</taxon>
        <taxon>Geoglobus</taxon>
    </lineage>
</organism>
<keyword evidence="4" id="KW-0249">Electron transport</keyword>
<evidence type="ECO:0000259" key="5">
    <source>
        <dbReference type="PROSITE" id="PS51379"/>
    </source>
</evidence>
<dbReference type="SUPFAM" id="SSF100950">
    <property type="entry name" value="NagB/RpiA/CoA transferase-like"/>
    <property type="match status" value="1"/>
</dbReference>
<evidence type="ECO:0000256" key="3">
    <source>
        <dbReference type="ARBA" id="ARBA00022737"/>
    </source>
</evidence>
<dbReference type="InterPro" id="IPR009051">
    <property type="entry name" value="Helical_ferredxn"/>
</dbReference>
<dbReference type="Proteomes" id="UP000030624">
    <property type="component" value="Chromosome"/>
</dbReference>
<keyword evidence="2" id="KW-0004">4Fe-4S</keyword>
<dbReference type="GO" id="GO:0051539">
    <property type="term" value="F:4 iron, 4 sulfur cluster binding"/>
    <property type="evidence" value="ECO:0007669"/>
    <property type="project" value="UniProtKB-KW"/>
</dbReference>
<reference evidence="6 7" key="1">
    <citation type="journal article" date="2015" name="Appl. Environ. Microbiol.">
        <title>The Geoglobus acetivorans genome: Fe(III) reduction, acetate utilization, autotrophic growth, and degradation of aromatic compounds in a hyperthermophilic archaeon.</title>
        <authorList>
            <person name="Mardanov A.V."/>
            <person name="Slododkina G.B."/>
            <person name="Slobodkin A.I."/>
            <person name="Beletsky A.V."/>
            <person name="Gavrilov S.N."/>
            <person name="Kublanov I.V."/>
            <person name="Bonch-Osmolovskaya E.A."/>
            <person name="Skryabin K.G."/>
            <person name="Ravin N.V."/>
        </authorList>
    </citation>
    <scope>NUCLEOTIDE SEQUENCE [LARGE SCALE GENOMIC DNA]</scope>
    <source>
        <strain evidence="6 7">SBH6</strain>
    </source>
</reference>